<dbReference type="Pfam" id="PF04355">
    <property type="entry name" value="BamE"/>
    <property type="match status" value="1"/>
</dbReference>
<dbReference type="EMBL" id="CYSR01000040">
    <property type="protein sequence ID" value="CUI02109.1"/>
    <property type="molecule type" value="Genomic_DNA"/>
</dbReference>
<dbReference type="GO" id="GO:0019867">
    <property type="term" value="C:outer membrane"/>
    <property type="evidence" value="ECO:0007669"/>
    <property type="project" value="InterPro"/>
</dbReference>
<protein>
    <submittedName>
        <fullName evidence="5">SmpA / OmlA family protein</fullName>
    </submittedName>
</protein>
<dbReference type="Gene3D" id="3.30.1450.10">
    <property type="match status" value="1"/>
</dbReference>
<evidence type="ECO:0000256" key="3">
    <source>
        <dbReference type="SAM" id="SignalP"/>
    </source>
</evidence>
<evidence type="ECO:0000256" key="2">
    <source>
        <dbReference type="ARBA" id="ARBA00023136"/>
    </source>
</evidence>
<feature type="chain" id="PRO_5006064340" evidence="3">
    <location>
        <begin position="26"/>
        <end position="157"/>
    </location>
</feature>
<dbReference type="Proteomes" id="UP000051326">
    <property type="component" value="Unassembled WGS sequence"/>
</dbReference>
<evidence type="ECO:0000259" key="4">
    <source>
        <dbReference type="Pfam" id="PF04355"/>
    </source>
</evidence>
<accession>A0A0P1HEH4</accession>
<evidence type="ECO:0000256" key="1">
    <source>
        <dbReference type="ARBA" id="ARBA00022729"/>
    </source>
</evidence>
<evidence type="ECO:0000313" key="6">
    <source>
        <dbReference type="Proteomes" id="UP000051326"/>
    </source>
</evidence>
<dbReference type="RefSeq" id="WP_058288061.1">
    <property type="nucleotide sequence ID" value="NZ_CP041159.1"/>
</dbReference>
<dbReference type="AlphaFoldDB" id="A0A0P1HEH4"/>
<feature type="signal peptide" evidence="3">
    <location>
        <begin position="1"/>
        <end position="25"/>
    </location>
</feature>
<dbReference type="InterPro" id="IPR007450">
    <property type="entry name" value="BamE_dom"/>
</dbReference>
<reference evidence="5 6" key="1">
    <citation type="submission" date="2015-09" db="EMBL/GenBank/DDBJ databases">
        <authorList>
            <consortium name="Swine Surveillance"/>
        </authorList>
    </citation>
    <scope>NUCLEOTIDE SEQUENCE [LARGE SCALE GENOMIC DNA]</scope>
    <source>
        <strain evidence="5 6">CECT 8399</strain>
    </source>
</reference>
<organism evidence="5 6">
    <name type="scientific">Leisingera aquaemixtae</name>
    <dbReference type="NCBI Taxonomy" id="1396826"/>
    <lineage>
        <taxon>Bacteria</taxon>
        <taxon>Pseudomonadati</taxon>
        <taxon>Pseudomonadota</taxon>
        <taxon>Alphaproteobacteria</taxon>
        <taxon>Rhodobacterales</taxon>
        <taxon>Roseobacteraceae</taxon>
        <taxon>Leisingera</taxon>
    </lineage>
</organism>
<name>A0A0P1HEH4_9RHOB</name>
<keyword evidence="1 3" id="KW-0732">Signal</keyword>
<dbReference type="STRING" id="1396826.PHA8399_04271"/>
<keyword evidence="2" id="KW-0472">Membrane</keyword>
<feature type="domain" description="Outer membrane protein assembly factor BamE" evidence="4">
    <location>
        <begin position="35"/>
        <end position="110"/>
    </location>
</feature>
<dbReference type="PROSITE" id="PS51257">
    <property type="entry name" value="PROKAR_LIPOPROTEIN"/>
    <property type="match status" value="1"/>
</dbReference>
<proteinExistence type="predicted"/>
<evidence type="ECO:0000313" key="5">
    <source>
        <dbReference type="EMBL" id="CUI02109.1"/>
    </source>
</evidence>
<sequence length="157" mass="16748">MFPKAFHYKSVLRGAVFAAAGLALAACASVYRKHGYVPTPGQLAEVVPGIDTRDSVAETIGVPSSTGVLNESGYYYVATRFRHYGAAAPKPVARDLVAISFDAQGVVEGIRRYSLEDGKVVPLERRVTSSGVEDSTFLRQLLGNLGNFGPGQLLNSE</sequence>
<gene>
    <name evidence="5" type="ORF">PHA8399_04271</name>
</gene>
<dbReference type="InterPro" id="IPR037873">
    <property type="entry name" value="BamE-like"/>
</dbReference>